<evidence type="ECO:0008006" key="3">
    <source>
        <dbReference type="Google" id="ProtNLM"/>
    </source>
</evidence>
<sequence length="106" mass="12136">MPWCAKGESHVLFNKQNDPEPSFHILIIEDSFTALGDENKLGKNFTFEAKHKTTGRSFIFAAEDFKTLEPWVELLMITTVDYVLLLKQSFGEQIDHIQYSEAEPGN</sequence>
<evidence type="ECO:0000313" key="1">
    <source>
        <dbReference type="EMBL" id="KHJ95318.1"/>
    </source>
</evidence>
<dbReference type="AlphaFoldDB" id="A0A0B1TCN6"/>
<keyword evidence="2" id="KW-1185">Reference proteome</keyword>
<dbReference type="SUPFAM" id="SSF50729">
    <property type="entry name" value="PH domain-like"/>
    <property type="match status" value="1"/>
</dbReference>
<dbReference type="OrthoDB" id="74412at2759"/>
<dbReference type="Proteomes" id="UP000053660">
    <property type="component" value="Unassembled WGS sequence"/>
</dbReference>
<reference evidence="1 2" key="1">
    <citation type="submission" date="2014-03" db="EMBL/GenBank/DDBJ databases">
        <title>Draft genome of the hookworm Oesophagostomum dentatum.</title>
        <authorList>
            <person name="Mitreva M."/>
        </authorList>
    </citation>
    <scope>NUCLEOTIDE SEQUENCE [LARGE SCALE GENOMIC DNA]</scope>
    <source>
        <strain evidence="1 2">OD-Hann</strain>
    </source>
</reference>
<organism evidence="1 2">
    <name type="scientific">Oesophagostomum dentatum</name>
    <name type="common">Nodular worm</name>
    <dbReference type="NCBI Taxonomy" id="61180"/>
    <lineage>
        <taxon>Eukaryota</taxon>
        <taxon>Metazoa</taxon>
        <taxon>Ecdysozoa</taxon>
        <taxon>Nematoda</taxon>
        <taxon>Chromadorea</taxon>
        <taxon>Rhabditida</taxon>
        <taxon>Rhabditina</taxon>
        <taxon>Rhabditomorpha</taxon>
        <taxon>Strongyloidea</taxon>
        <taxon>Strongylidae</taxon>
        <taxon>Oesophagostomum</taxon>
    </lineage>
</organism>
<accession>A0A0B1TCN6</accession>
<gene>
    <name evidence="1" type="ORF">OESDEN_04741</name>
</gene>
<protein>
    <recommendedName>
        <fullName evidence="3">PH domain-containing protein</fullName>
    </recommendedName>
</protein>
<proteinExistence type="predicted"/>
<dbReference type="EMBL" id="KN550008">
    <property type="protein sequence ID" value="KHJ95318.1"/>
    <property type="molecule type" value="Genomic_DNA"/>
</dbReference>
<evidence type="ECO:0000313" key="2">
    <source>
        <dbReference type="Proteomes" id="UP000053660"/>
    </source>
</evidence>
<name>A0A0B1TCN6_OESDE</name>